<keyword evidence="2" id="KW-1185">Reference proteome</keyword>
<accession>A0ACC1WV14</accession>
<dbReference type="Proteomes" id="UP001164539">
    <property type="component" value="Chromosome 13"/>
</dbReference>
<reference evidence="1 2" key="1">
    <citation type="journal article" date="2023" name="Science">
        <title>Complex scaffold remodeling in plant triterpene biosynthesis.</title>
        <authorList>
            <person name="De La Pena R."/>
            <person name="Hodgson H."/>
            <person name="Liu J.C."/>
            <person name="Stephenson M.J."/>
            <person name="Martin A.C."/>
            <person name="Owen C."/>
            <person name="Harkess A."/>
            <person name="Leebens-Mack J."/>
            <person name="Jimenez L.E."/>
            <person name="Osbourn A."/>
            <person name="Sattely E.S."/>
        </authorList>
    </citation>
    <scope>NUCLEOTIDE SEQUENCE [LARGE SCALE GENOMIC DNA]</scope>
    <source>
        <strain evidence="2">cv. JPN11</strain>
        <tissue evidence="1">Leaf</tissue>
    </source>
</reference>
<comment type="caution">
    <text evidence="1">The sequence shown here is derived from an EMBL/GenBank/DDBJ whole genome shotgun (WGS) entry which is preliminary data.</text>
</comment>
<protein>
    <submittedName>
        <fullName evidence="1">Protein OSB2, chloroplastic-like protein</fullName>
    </submittedName>
</protein>
<evidence type="ECO:0000313" key="1">
    <source>
        <dbReference type="EMBL" id="KAJ4702808.1"/>
    </source>
</evidence>
<evidence type="ECO:0000313" key="2">
    <source>
        <dbReference type="Proteomes" id="UP001164539"/>
    </source>
</evidence>
<proteinExistence type="predicted"/>
<dbReference type="EMBL" id="CM051406">
    <property type="protein sequence ID" value="KAJ4702808.1"/>
    <property type="molecule type" value="Genomic_DNA"/>
</dbReference>
<sequence length="336" mass="37397">MNALRRVATHIVRSRSTVKRVVLRPTASFTPQYSSKAGQSSEAATKTAVDWPRPSEIPFQAKVANSVNLIGYVDAPIQFKTSPDGKDWAGTVIIQKAYSVPLWIPVLFQGDLAHIAASHLKKDDHVHIAGQLTADPPAVDGLEGQANVQVMVHSLNFIEPSFQTNNSFTLKKQEAAAIGHSASKKKGNDAALRAWRDLLDNPQQWQDCRSDKLKGLVSKRYPDFRRKDGSLALWLNSAPDWVFSELEGVVSDVQTYESNDVKKSEGDDFWRDLLKNPGRWWDNRADKRSAKFPDFKHKVSGKALWLTDAPDWVKLELPSVESKQNAASGKSKTLLS</sequence>
<organism evidence="1 2">
    <name type="scientific">Melia azedarach</name>
    <name type="common">Chinaberry tree</name>
    <dbReference type="NCBI Taxonomy" id="155640"/>
    <lineage>
        <taxon>Eukaryota</taxon>
        <taxon>Viridiplantae</taxon>
        <taxon>Streptophyta</taxon>
        <taxon>Embryophyta</taxon>
        <taxon>Tracheophyta</taxon>
        <taxon>Spermatophyta</taxon>
        <taxon>Magnoliopsida</taxon>
        <taxon>eudicotyledons</taxon>
        <taxon>Gunneridae</taxon>
        <taxon>Pentapetalae</taxon>
        <taxon>rosids</taxon>
        <taxon>malvids</taxon>
        <taxon>Sapindales</taxon>
        <taxon>Meliaceae</taxon>
        <taxon>Melia</taxon>
    </lineage>
</organism>
<name>A0ACC1WV14_MELAZ</name>
<gene>
    <name evidence="1" type="ORF">OWV82_022801</name>
</gene>